<comment type="cofactor">
    <cofactor evidence="1">
        <name>Zn(2+)</name>
        <dbReference type="ChEBI" id="CHEBI:29105"/>
    </cofactor>
</comment>
<dbReference type="GO" id="GO:0008237">
    <property type="term" value="F:metallopeptidase activity"/>
    <property type="evidence" value="ECO:0007669"/>
    <property type="project" value="UniProtKB-KW"/>
</dbReference>
<evidence type="ECO:0000256" key="4">
    <source>
        <dbReference type="ARBA" id="ARBA00022723"/>
    </source>
</evidence>
<reference evidence="12 13" key="1">
    <citation type="journal article" date="2013" name="Genome Announc.">
        <title>Genome Sequence of Plesiomonas shigelloides Strain 302-73 (Serotype O1).</title>
        <authorList>
            <person name="Pique N."/>
            <person name="Aquilini E."/>
            <person name="Alioto T."/>
            <person name="Minana-Galbis D."/>
            <person name="Tomas J.M."/>
        </authorList>
    </citation>
    <scope>NUCLEOTIDE SEQUENCE [LARGE SCALE GENOMIC DNA]</scope>
    <source>
        <strain evidence="12 13">302-73</strain>
    </source>
</reference>
<evidence type="ECO:0000256" key="5">
    <source>
        <dbReference type="ARBA" id="ARBA00022729"/>
    </source>
</evidence>
<keyword evidence="7" id="KW-0862">Zinc</keyword>
<gene>
    <name evidence="12" type="ORF">PLESHI_00922</name>
</gene>
<dbReference type="RefSeq" id="WP_010861824.1">
    <property type="nucleotide sequence ID" value="NZ_KB944507.1"/>
</dbReference>
<dbReference type="OrthoDB" id="9782994at2"/>
<comment type="pathway">
    <text evidence="2">Cell wall biogenesis; cell wall polysaccharide biosynthesis.</text>
</comment>
<dbReference type="Pfam" id="PF05951">
    <property type="entry name" value="Peptidase_M15_2"/>
    <property type="match status" value="1"/>
</dbReference>
<evidence type="ECO:0000256" key="8">
    <source>
        <dbReference type="ARBA" id="ARBA00023049"/>
    </source>
</evidence>
<dbReference type="GO" id="GO:0006508">
    <property type="term" value="P:proteolysis"/>
    <property type="evidence" value="ECO:0007669"/>
    <property type="project" value="UniProtKB-KW"/>
</dbReference>
<dbReference type="AlphaFoldDB" id="R8AUN7"/>
<sequence>MQDLEQGIDHSRRKWLALGGVVLGCALLPGQALASLSTSKPKILTLNNINTGEKVRAEFFDGKNYVSEELSRLNFLLRDYRANQVTKIDKRLFDQLYRIQLMVGARGGGEIQLISGYRSPKTNKNLRKHSRGVAKHSYHTLARAVDFRIEGASLSNVRKAAMKMKAGGVGYYPKSNFVHVDTGPVRAW</sequence>
<keyword evidence="5" id="KW-0732">Signal</keyword>
<evidence type="ECO:0000256" key="2">
    <source>
        <dbReference type="ARBA" id="ARBA00004776"/>
    </source>
</evidence>
<evidence type="ECO:0000313" key="13">
    <source>
        <dbReference type="Proteomes" id="UP000014012"/>
    </source>
</evidence>
<dbReference type="Gene3D" id="3.30.1380.10">
    <property type="match status" value="1"/>
</dbReference>
<organism evidence="12 13">
    <name type="scientific">Plesiomonas shigelloides 302-73</name>
    <dbReference type="NCBI Taxonomy" id="1315976"/>
    <lineage>
        <taxon>Bacteria</taxon>
        <taxon>Pseudomonadati</taxon>
        <taxon>Pseudomonadota</taxon>
        <taxon>Gammaproteobacteria</taxon>
        <taxon>Enterobacterales</taxon>
        <taxon>Enterobacteriaceae</taxon>
        <taxon>Plesiomonas</taxon>
    </lineage>
</organism>
<evidence type="ECO:0000256" key="6">
    <source>
        <dbReference type="ARBA" id="ARBA00022801"/>
    </source>
</evidence>
<protein>
    <recommendedName>
        <fullName evidence="11">Murein endopeptidase K</fullName>
    </recommendedName>
</protein>
<dbReference type="GO" id="GO:0046872">
    <property type="term" value="F:metal ion binding"/>
    <property type="evidence" value="ECO:0007669"/>
    <property type="project" value="UniProtKB-KW"/>
</dbReference>
<dbReference type="GO" id="GO:0071555">
    <property type="term" value="P:cell wall organization"/>
    <property type="evidence" value="ECO:0007669"/>
    <property type="project" value="UniProtKB-KW"/>
</dbReference>
<dbReference type="InterPro" id="IPR010275">
    <property type="entry name" value="MepK"/>
</dbReference>
<keyword evidence="6" id="KW-0378">Hydrolase</keyword>
<evidence type="ECO:0000256" key="1">
    <source>
        <dbReference type="ARBA" id="ARBA00001947"/>
    </source>
</evidence>
<keyword evidence="8" id="KW-0482">Metalloprotease</keyword>
<keyword evidence="13" id="KW-1185">Reference proteome</keyword>
<dbReference type="PANTHER" id="PTHR37425:SF1">
    <property type="entry name" value="OUTER MEMBRANE PROTEIN"/>
    <property type="match status" value="1"/>
</dbReference>
<accession>R8AUN7</accession>
<dbReference type="PATRIC" id="fig|1315976.3.peg.159"/>
<evidence type="ECO:0000313" key="12">
    <source>
        <dbReference type="EMBL" id="EON90047.1"/>
    </source>
</evidence>
<evidence type="ECO:0000256" key="11">
    <source>
        <dbReference type="ARBA" id="ARBA00093666"/>
    </source>
</evidence>
<dbReference type="InterPro" id="IPR009045">
    <property type="entry name" value="Zn_M74/Hedgehog-like"/>
</dbReference>
<keyword evidence="3" id="KW-0645">Protease</keyword>
<comment type="caution">
    <text evidence="12">The sequence shown here is derived from an EMBL/GenBank/DDBJ whole genome shotgun (WGS) entry which is preliminary data.</text>
</comment>
<dbReference type="CDD" id="cd14844">
    <property type="entry name" value="Zn-DD-carboxypeptidase_like"/>
    <property type="match status" value="1"/>
</dbReference>
<keyword evidence="4" id="KW-0479">Metal-binding</keyword>
<keyword evidence="9" id="KW-0961">Cell wall biogenesis/degradation</keyword>
<comment type="similarity">
    <text evidence="10">Belongs to the peptidase M15 family.</text>
</comment>
<dbReference type="Proteomes" id="UP000014012">
    <property type="component" value="Unassembled WGS sequence"/>
</dbReference>
<dbReference type="STRING" id="703.SAMEA2665130_01242"/>
<dbReference type="SUPFAM" id="SSF55166">
    <property type="entry name" value="Hedgehog/DD-peptidase"/>
    <property type="match status" value="1"/>
</dbReference>
<dbReference type="EMBL" id="AQQO01000021">
    <property type="protein sequence ID" value="EON90047.1"/>
    <property type="molecule type" value="Genomic_DNA"/>
</dbReference>
<proteinExistence type="inferred from homology"/>
<evidence type="ECO:0000256" key="10">
    <source>
        <dbReference type="ARBA" id="ARBA00093448"/>
    </source>
</evidence>
<evidence type="ECO:0000256" key="7">
    <source>
        <dbReference type="ARBA" id="ARBA00022833"/>
    </source>
</evidence>
<evidence type="ECO:0000256" key="3">
    <source>
        <dbReference type="ARBA" id="ARBA00022670"/>
    </source>
</evidence>
<dbReference type="HOGENOM" id="CLU_080400_1_2_6"/>
<dbReference type="PANTHER" id="PTHR37425">
    <property type="match status" value="1"/>
</dbReference>
<name>R8AUN7_PLESH</name>
<evidence type="ECO:0000256" key="9">
    <source>
        <dbReference type="ARBA" id="ARBA00023316"/>
    </source>
</evidence>